<dbReference type="RefSeq" id="WP_087911324.1">
    <property type="nucleotide sequence ID" value="NZ_CP017065.1"/>
</dbReference>
<name>A0AAN1C686_LACCA</name>
<organism evidence="2 4">
    <name type="scientific">Lacticaseibacillus casei</name>
    <name type="common">Lactobacillus casei</name>
    <dbReference type="NCBI Taxonomy" id="1582"/>
    <lineage>
        <taxon>Bacteria</taxon>
        <taxon>Bacillati</taxon>
        <taxon>Bacillota</taxon>
        <taxon>Bacilli</taxon>
        <taxon>Lactobacillales</taxon>
        <taxon>Lactobacillaceae</taxon>
        <taxon>Lacticaseibacillus</taxon>
    </lineage>
</organism>
<proteinExistence type="predicted"/>
<evidence type="ECO:0000313" key="2">
    <source>
        <dbReference type="EMBL" id="ARY90354.1"/>
    </source>
</evidence>
<keyword evidence="1" id="KW-0472">Membrane</keyword>
<accession>A0AAN1C686</accession>
<dbReference type="Proteomes" id="UP000195609">
    <property type="component" value="Chromosome"/>
</dbReference>
<evidence type="ECO:0000313" key="5">
    <source>
        <dbReference type="Proteomes" id="UP001303564"/>
    </source>
</evidence>
<dbReference type="EMBL" id="CP017065">
    <property type="protein sequence ID" value="ARY90354.1"/>
    <property type="molecule type" value="Genomic_DNA"/>
</dbReference>
<evidence type="ECO:0000313" key="4">
    <source>
        <dbReference type="Proteomes" id="UP000195609"/>
    </source>
</evidence>
<keyword evidence="1" id="KW-1133">Transmembrane helix</keyword>
<feature type="transmembrane region" description="Helical" evidence="1">
    <location>
        <begin position="32"/>
        <end position="52"/>
    </location>
</feature>
<gene>
    <name evidence="2" type="ORF">BGL52_00705</name>
    <name evidence="3" type="ORF">RWA16_00705</name>
</gene>
<dbReference type="Proteomes" id="UP001303564">
    <property type="component" value="Chromosome"/>
</dbReference>
<dbReference type="EMBL" id="CP136128">
    <property type="protein sequence ID" value="WNX27702.1"/>
    <property type="molecule type" value="Genomic_DNA"/>
</dbReference>
<feature type="transmembrane region" description="Helical" evidence="1">
    <location>
        <begin position="7"/>
        <end position="26"/>
    </location>
</feature>
<evidence type="ECO:0000256" key="1">
    <source>
        <dbReference type="SAM" id="Phobius"/>
    </source>
</evidence>
<dbReference type="AlphaFoldDB" id="A0AAN1C686"/>
<reference evidence="3 5" key="2">
    <citation type="submission" date="2023-09" db="EMBL/GenBank/DDBJ databases">
        <title>Genomic characteristic of L. casei group strains isolated from clinical sources.</title>
        <authorList>
            <person name="Jarocki P."/>
        </authorList>
    </citation>
    <scope>NUCLEOTIDE SEQUENCE [LARGE SCALE GENOMIC DNA]</scope>
    <source>
        <strain evidence="3 5">LMG 24099</strain>
    </source>
</reference>
<evidence type="ECO:0000313" key="3">
    <source>
        <dbReference type="EMBL" id="WNX27702.1"/>
    </source>
</evidence>
<reference evidence="2 4" key="1">
    <citation type="journal article" date="2017" name="Front. Immunol.">
        <title>Complete Genome Sequence of Lactobacillus casei LC5, a Potential Probiotics for Atopic Dermatitis.</title>
        <authorList>
            <person name="Kang J."/>
            <person name="Chung W.H."/>
            <person name="Lim T.J."/>
            <person name="Whon T.W."/>
            <person name="Lim S."/>
            <person name="Nam Y.D."/>
        </authorList>
    </citation>
    <scope>NUCLEOTIDE SEQUENCE [LARGE SCALE GENOMIC DNA]</scope>
    <source>
        <strain evidence="2 4">LC5</strain>
    </source>
</reference>
<sequence length="66" mass="7147">MTTTKLIWICVIIGSLIGWLAEQLANLVDNSALAWMIKISAIAVAALIASILGHHFDKKKNSNSQV</sequence>
<keyword evidence="5" id="KW-1185">Reference proteome</keyword>
<protein>
    <submittedName>
        <fullName evidence="2">Uncharacterized protein</fullName>
    </submittedName>
</protein>
<keyword evidence="1" id="KW-0812">Transmembrane</keyword>